<dbReference type="STRING" id="686624.SAMN04488242_1140"/>
<evidence type="ECO:0000313" key="12">
    <source>
        <dbReference type="Proteomes" id="UP000199475"/>
    </source>
</evidence>
<feature type="transmembrane region" description="Helical" evidence="9">
    <location>
        <begin position="264"/>
        <end position="292"/>
    </location>
</feature>
<dbReference type="OrthoDB" id="7375466at2"/>
<evidence type="ECO:0000259" key="10">
    <source>
        <dbReference type="PROSITE" id="PS50850"/>
    </source>
</evidence>
<name>A0A1G9JAN1_9ACTN</name>
<evidence type="ECO:0000256" key="8">
    <source>
        <dbReference type="SAM" id="MobiDB-lite"/>
    </source>
</evidence>
<dbReference type="PRINTS" id="PR01035">
    <property type="entry name" value="TCRTETA"/>
</dbReference>
<feature type="region of interest" description="Disordered" evidence="8">
    <location>
        <begin position="517"/>
        <end position="536"/>
    </location>
</feature>
<feature type="transmembrane region" description="Helical" evidence="9">
    <location>
        <begin position="84"/>
        <end position="110"/>
    </location>
</feature>
<sequence length="677" mass="73240">MSSEREREAAFEFGEIRWAYLGLVIGMFTASISQTIVGPAIPRIVADLGGLAWYSWLSTIVMLVSAVITPISGKLSDIFGRRRFYIIGLVVFMVGSMLSGVATSFSFLIFARTVQGIGMGILMPLSQTILGVLIPARQRGKYQGYMGAVMGASQVAGPLLGGWITDVSSWRWLFYISLPVGFAALVVILRHLHISEESIAPRIDYAGISTMTIAVTTSLLGISLGGSIGWADPQVAILLVVGLVFSVVFVRIELRAEEPIVPMYLFRNSIFTFSTLAAFFMNMAMVAILIYVPVYVQGVLGESATVSGFILIPMNVVLFGMGIVVGNLTTRTGRYKEFASIGAVLQTVGALLMLRLGADSARWEVALFTSVVGFGYGMAFQIYVLAVQNALQRRDLGVGTSTLQFFRNIGNTLGTAIAGTIMTTGLAFALGQRTTPELEAQLPAGGLDPNVVLNPARLASLPEPVAQLLRASLADAMGHVFFVLPFMTGLSLLFTLFIKVIPLKDTLTEPDDRGRELLDSQAMSSPEDRQLLSPEESHARMKERILGAHLVLLAEQVRDENPILRDAVAEFGGGDVERGKQLLRSAGTMLLTEDPSVIDEHEAFAVELSKRGQLRDMLSDDVTSRLDAVAARVAQQPTDVPTKPRIDTVDGIDGGAMRRAVMMLDSAYVADVASRRW</sequence>
<dbReference type="InterPro" id="IPR020846">
    <property type="entry name" value="MFS_dom"/>
</dbReference>
<feature type="transmembrane region" description="Helical" evidence="9">
    <location>
        <begin position="205"/>
        <end position="228"/>
    </location>
</feature>
<feature type="transmembrane region" description="Helical" evidence="9">
    <location>
        <begin position="116"/>
        <end position="133"/>
    </location>
</feature>
<feature type="transmembrane region" description="Helical" evidence="9">
    <location>
        <begin position="20"/>
        <end position="41"/>
    </location>
</feature>
<feature type="transmembrane region" description="Helical" evidence="9">
    <location>
        <begin position="304"/>
        <end position="326"/>
    </location>
</feature>
<accession>A0A1G9JAN1</accession>
<dbReference type="RefSeq" id="WP_093249824.1">
    <property type="nucleotide sequence ID" value="NZ_FNGP01000002.1"/>
</dbReference>
<evidence type="ECO:0000256" key="1">
    <source>
        <dbReference type="ARBA" id="ARBA00004651"/>
    </source>
</evidence>
<feature type="domain" description="Major facilitator superfamily (MFS) profile" evidence="10">
    <location>
        <begin position="19"/>
        <end position="503"/>
    </location>
</feature>
<evidence type="ECO:0000256" key="4">
    <source>
        <dbReference type="ARBA" id="ARBA00022475"/>
    </source>
</evidence>
<keyword evidence="4" id="KW-1003">Cell membrane</keyword>
<dbReference type="GO" id="GO:0005886">
    <property type="term" value="C:plasma membrane"/>
    <property type="evidence" value="ECO:0007669"/>
    <property type="project" value="UniProtKB-SubCell"/>
</dbReference>
<keyword evidence="5 9" id="KW-0812">Transmembrane</keyword>
<dbReference type="InterPro" id="IPR001958">
    <property type="entry name" value="Tet-R_TetA/multi-R_MdtG-like"/>
</dbReference>
<keyword evidence="7 9" id="KW-0472">Membrane</keyword>
<dbReference type="FunFam" id="1.20.1720.10:FF:000004">
    <property type="entry name" value="EmrB/QacA family drug resistance transporter"/>
    <property type="match status" value="1"/>
</dbReference>
<dbReference type="AlphaFoldDB" id="A0A1G9JAN1"/>
<dbReference type="PANTHER" id="PTHR23501">
    <property type="entry name" value="MAJOR FACILITATOR SUPERFAMILY"/>
    <property type="match status" value="1"/>
</dbReference>
<keyword evidence="12" id="KW-1185">Reference proteome</keyword>
<dbReference type="CDD" id="cd17502">
    <property type="entry name" value="MFS_Azr1_MDR_like"/>
    <property type="match status" value="1"/>
</dbReference>
<evidence type="ECO:0000256" key="3">
    <source>
        <dbReference type="ARBA" id="ARBA00022448"/>
    </source>
</evidence>
<evidence type="ECO:0000256" key="2">
    <source>
        <dbReference type="ARBA" id="ARBA00007520"/>
    </source>
</evidence>
<gene>
    <name evidence="11" type="ORF">SAMN04488242_1140</name>
</gene>
<feature type="transmembrane region" description="Helical" evidence="9">
    <location>
        <begin position="170"/>
        <end position="193"/>
    </location>
</feature>
<dbReference type="NCBIfam" id="TIGR00711">
    <property type="entry name" value="efflux_EmrB"/>
    <property type="match status" value="1"/>
</dbReference>
<dbReference type="InterPro" id="IPR036259">
    <property type="entry name" value="MFS_trans_sf"/>
</dbReference>
<protein>
    <submittedName>
        <fullName evidence="11">Drug resistance transporter, EmrB/QacA subfamily</fullName>
    </submittedName>
</protein>
<comment type="similarity">
    <text evidence="2">Belongs to the major facilitator superfamily. TCR/Tet family.</text>
</comment>
<feature type="transmembrane region" description="Helical" evidence="9">
    <location>
        <begin position="338"/>
        <end position="357"/>
    </location>
</feature>
<dbReference type="PANTHER" id="PTHR23501:SF197">
    <property type="entry name" value="COMD"/>
    <property type="match status" value="1"/>
</dbReference>
<feature type="transmembrane region" description="Helical" evidence="9">
    <location>
        <begin position="363"/>
        <end position="387"/>
    </location>
</feature>
<keyword evidence="6 9" id="KW-1133">Transmembrane helix</keyword>
<evidence type="ECO:0000256" key="6">
    <source>
        <dbReference type="ARBA" id="ARBA00022989"/>
    </source>
</evidence>
<feature type="compositionally biased region" description="Basic and acidic residues" evidence="8">
    <location>
        <begin position="526"/>
        <end position="536"/>
    </location>
</feature>
<dbReference type="PROSITE" id="PS50850">
    <property type="entry name" value="MFS"/>
    <property type="match status" value="1"/>
</dbReference>
<evidence type="ECO:0000313" key="11">
    <source>
        <dbReference type="EMBL" id="SDL34600.1"/>
    </source>
</evidence>
<dbReference type="Gene3D" id="1.20.1250.20">
    <property type="entry name" value="MFS general substrate transporter like domains"/>
    <property type="match status" value="1"/>
</dbReference>
<dbReference type="Gene3D" id="1.20.1720.10">
    <property type="entry name" value="Multidrug resistance protein D"/>
    <property type="match status" value="1"/>
</dbReference>
<dbReference type="GO" id="GO:0022857">
    <property type="term" value="F:transmembrane transporter activity"/>
    <property type="evidence" value="ECO:0007669"/>
    <property type="project" value="InterPro"/>
</dbReference>
<proteinExistence type="inferred from homology"/>
<feature type="transmembrane region" description="Helical" evidence="9">
    <location>
        <begin position="53"/>
        <end position="72"/>
    </location>
</feature>
<comment type="subcellular location">
    <subcellularLocation>
        <location evidence="1">Cell membrane</location>
        <topology evidence="1">Multi-pass membrane protein</topology>
    </subcellularLocation>
</comment>
<feature type="transmembrane region" description="Helical" evidence="9">
    <location>
        <begin position="234"/>
        <end position="252"/>
    </location>
</feature>
<dbReference type="Proteomes" id="UP000199475">
    <property type="component" value="Unassembled WGS sequence"/>
</dbReference>
<feature type="transmembrane region" description="Helical" evidence="9">
    <location>
        <begin position="476"/>
        <end position="498"/>
    </location>
</feature>
<dbReference type="EMBL" id="FNGP01000002">
    <property type="protein sequence ID" value="SDL34600.1"/>
    <property type="molecule type" value="Genomic_DNA"/>
</dbReference>
<dbReference type="InterPro" id="IPR005829">
    <property type="entry name" value="Sugar_transporter_CS"/>
</dbReference>
<keyword evidence="3" id="KW-0813">Transport</keyword>
<evidence type="ECO:0000256" key="5">
    <source>
        <dbReference type="ARBA" id="ARBA00022692"/>
    </source>
</evidence>
<dbReference type="SUPFAM" id="SSF103473">
    <property type="entry name" value="MFS general substrate transporter"/>
    <property type="match status" value="1"/>
</dbReference>
<reference evidence="11 12" key="1">
    <citation type="submission" date="2016-10" db="EMBL/GenBank/DDBJ databases">
        <authorList>
            <person name="de Groot N.N."/>
        </authorList>
    </citation>
    <scope>NUCLEOTIDE SEQUENCE [LARGE SCALE GENOMIC DNA]</scope>
    <source>
        <strain evidence="11 12">CGMCC 1.9159</strain>
    </source>
</reference>
<organism evidence="11 12">
    <name type="scientific">Tessaracoccus oleiagri</name>
    <dbReference type="NCBI Taxonomy" id="686624"/>
    <lineage>
        <taxon>Bacteria</taxon>
        <taxon>Bacillati</taxon>
        <taxon>Actinomycetota</taxon>
        <taxon>Actinomycetes</taxon>
        <taxon>Propionibacteriales</taxon>
        <taxon>Propionibacteriaceae</taxon>
        <taxon>Tessaracoccus</taxon>
    </lineage>
</organism>
<dbReference type="InterPro" id="IPR011701">
    <property type="entry name" value="MFS"/>
</dbReference>
<dbReference type="Pfam" id="PF07690">
    <property type="entry name" value="MFS_1"/>
    <property type="match status" value="1"/>
</dbReference>
<feature type="transmembrane region" description="Helical" evidence="9">
    <location>
        <begin position="408"/>
        <end position="430"/>
    </location>
</feature>
<dbReference type="PROSITE" id="PS00216">
    <property type="entry name" value="SUGAR_TRANSPORT_1"/>
    <property type="match status" value="1"/>
</dbReference>
<evidence type="ECO:0000256" key="9">
    <source>
        <dbReference type="SAM" id="Phobius"/>
    </source>
</evidence>
<dbReference type="InterPro" id="IPR004638">
    <property type="entry name" value="EmrB-like"/>
</dbReference>
<evidence type="ECO:0000256" key="7">
    <source>
        <dbReference type="ARBA" id="ARBA00023136"/>
    </source>
</evidence>
<feature type="transmembrane region" description="Helical" evidence="9">
    <location>
        <begin position="145"/>
        <end position="164"/>
    </location>
</feature>